<evidence type="ECO:0000313" key="2">
    <source>
        <dbReference type="Proteomes" id="UP000094936"/>
    </source>
</evidence>
<proteinExistence type="predicted"/>
<sequence length="167" mass="18615">MRLQFWVAALPLLILLTLASKSGYALERDYSVVNNDPAADALKEPWISRDVHTLSPAYDSWTLVTEYHIPIVKQVNVYVATEMGLAASAQSSSRGLLSGIEYNFNESLIFKGQVQATKGAENTLGVIGMSTQYYLFDNLNLEAKLDYSLNDKSEDFALYQFGVDVKF</sequence>
<comment type="caution">
    <text evidence="1">The sequence shown here is derived from an EMBL/GenBank/DDBJ whole genome shotgun (WGS) entry which is preliminary data.</text>
</comment>
<dbReference type="Proteomes" id="UP000094936">
    <property type="component" value="Unassembled WGS sequence"/>
</dbReference>
<dbReference type="RefSeq" id="WP_068902839.1">
    <property type="nucleotide sequence ID" value="NZ_JBHUIF010000031.1"/>
</dbReference>
<reference evidence="1 2" key="1">
    <citation type="submission" date="2016-05" db="EMBL/GenBank/DDBJ databases">
        <title>Genomic Taxonomy of the Vibrionaceae.</title>
        <authorList>
            <person name="Gomez-Gil B."/>
            <person name="Enciso-Ibarra J."/>
        </authorList>
    </citation>
    <scope>NUCLEOTIDE SEQUENCE [LARGE SCALE GENOMIC DNA]</scope>
    <source>
        <strain evidence="1 2">CAIM 1920</strain>
    </source>
</reference>
<dbReference type="OrthoDB" id="5902984at2"/>
<evidence type="ECO:0008006" key="3">
    <source>
        <dbReference type="Google" id="ProtNLM"/>
    </source>
</evidence>
<accession>A0A1C3EGU1</accession>
<keyword evidence="2" id="KW-1185">Reference proteome</keyword>
<organism evidence="1 2">
    <name type="scientific">Veronia pacifica</name>
    <dbReference type="NCBI Taxonomy" id="1080227"/>
    <lineage>
        <taxon>Bacteria</taxon>
        <taxon>Pseudomonadati</taxon>
        <taxon>Pseudomonadota</taxon>
        <taxon>Gammaproteobacteria</taxon>
        <taxon>Vibrionales</taxon>
        <taxon>Vibrionaceae</taxon>
        <taxon>Veronia</taxon>
    </lineage>
</organism>
<gene>
    <name evidence="1" type="ORF">A8L45_12740</name>
</gene>
<protein>
    <recommendedName>
        <fullName evidence="3">Outer membrane protein beta-barrel domain-containing protein</fullName>
    </recommendedName>
</protein>
<dbReference type="EMBL" id="LYBM01000022">
    <property type="protein sequence ID" value="ODA32457.1"/>
    <property type="molecule type" value="Genomic_DNA"/>
</dbReference>
<evidence type="ECO:0000313" key="1">
    <source>
        <dbReference type="EMBL" id="ODA32457.1"/>
    </source>
</evidence>
<name>A0A1C3EGU1_9GAMM</name>
<dbReference type="AlphaFoldDB" id="A0A1C3EGU1"/>